<sequence length="209" mass="24658">MESSVFTTPPIDYYNNIFSCLVTFWASQFLNARYIWVWSASSFRPGYSSFKDLVFLHLDNCPRLIHVLPLYTSNVDGCCRLVTLEIMCCGDLREVFPRNSDSEQQEPREFPRLKHIHLYELPKLQRICGRRMFAPNLETVKIRGCWSLRHLPAVRPRSSSTPPPEVDCEKEWWACLQWDWEEASHHPSLYKPSHSKYYKKTQLRGSVLR</sequence>
<evidence type="ECO:0000259" key="1">
    <source>
        <dbReference type="Pfam" id="PF23247"/>
    </source>
</evidence>
<evidence type="ECO:0000313" key="2">
    <source>
        <dbReference type="EMBL" id="JAE04353.1"/>
    </source>
</evidence>
<reference evidence="2" key="2">
    <citation type="journal article" date="2015" name="Data Brief">
        <title>Shoot transcriptome of the giant reed, Arundo donax.</title>
        <authorList>
            <person name="Barrero R.A."/>
            <person name="Guerrero F.D."/>
            <person name="Moolhuijzen P."/>
            <person name="Goolsby J.A."/>
            <person name="Tidwell J."/>
            <person name="Bellgard S.E."/>
            <person name="Bellgard M.I."/>
        </authorList>
    </citation>
    <scope>NUCLEOTIDE SEQUENCE</scope>
    <source>
        <tissue evidence="2">Shoot tissue taken approximately 20 cm above the soil surface</tissue>
    </source>
</reference>
<dbReference type="PANTHER" id="PTHR33463:SF209">
    <property type="entry name" value="DISEASE RESISTANCE PROTEIN RPS2-LIKE"/>
    <property type="match status" value="1"/>
</dbReference>
<name>A0A0A9F7V4_ARUDO</name>
<dbReference type="PANTHER" id="PTHR33463">
    <property type="entry name" value="NB-ARC DOMAIN-CONTAINING PROTEIN-RELATED"/>
    <property type="match status" value="1"/>
</dbReference>
<proteinExistence type="predicted"/>
<protein>
    <recommendedName>
        <fullName evidence="1">Disease resistance protein At4g27190-like leucine-rich repeats domain-containing protein</fullName>
    </recommendedName>
</protein>
<dbReference type="InterPro" id="IPR032675">
    <property type="entry name" value="LRR_dom_sf"/>
</dbReference>
<dbReference type="AlphaFoldDB" id="A0A0A9F7V4"/>
<dbReference type="InterPro" id="IPR050905">
    <property type="entry name" value="Plant_NBS-LRR"/>
</dbReference>
<dbReference type="Pfam" id="PF23247">
    <property type="entry name" value="LRR_RPS2"/>
    <property type="match status" value="1"/>
</dbReference>
<dbReference type="SUPFAM" id="SSF52047">
    <property type="entry name" value="RNI-like"/>
    <property type="match status" value="1"/>
</dbReference>
<feature type="domain" description="Disease resistance protein At4g27190-like leucine-rich repeats" evidence="1">
    <location>
        <begin position="46"/>
        <end position="151"/>
    </location>
</feature>
<dbReference type="InterPro" id="IPR057135">
    <property type="entry name" value="At4g27190-like_LRR"/>
</dbReference>
<dbReference type="EMBL" id="GBRH01193543">
    <property type="protein sequence ID" value="JAE04353.1"/>
    <property type="molecule type" value="Transcribed_RNA"/>
</dbReference>
<organism evidence="2">
    <name type="scientific">Arundo donax</name>
    <name type="common">Giant reed</name>
    <name type="synonym">Donax arundinaceus</name>
    <dbReference type="NCBI Taxonomy" id="35708"/>
    <lineage>
        <taxon>Eukaryota</taxon>
        <taxon>Viridiplantae</taxon>
        <taxon>Streptophyta</taxon>
        <taxon>Embryophyta</taxon>
        <taxon>Tracheophyta</taxon>
        <taxon>Spermatophyta</taxon>
        <taxon>Magnoliopsida</taxon>
        <taxon>Liliopsida</taxon>
        <taxon>Poales</taxon>
        <taxon>Poaceae</taxon>
        <taxon>PACMAD clade</taxon>
        <taxon>Arundinoideae</taxon>
        <taxon>Arundineae</taxon>
        <taxon>Arundo</taxon>
    </lineage>
</organism>
<accession>A0A0A9F7V4</accession>
<dbReference type="Gene3D" id="3.80.10.10">
    <property type="entry name" value="Ribonuclease Inhibitor"/>
    <property type="match status" value="1"/>
</dbReference>
<reference evidence="2" key="1">
    <citation type="submission" date="2014-09" db="EMBL/GenBank/DDBJ databases">
        <authorList>
            <person name="Magalhaes I.L.F."/>
            <person name="Oliveira U."/>
            <person name="Santos F.R."/>
            <person name="Vidigal T.H.D.A."/>
            <person name="Brescovit A.D."/>
            <person name="Santos A.J."/>
        </authorList>
    </citation>
    <scope>NUCLEOTIDE SEQUENCE</scope>
    <source>
        <tissue evidence="2">Shoot tissue taken approximately 20 cm above the soil surface</tissue>
    </source>
</reference>